<evidence type="ECO:0000313" key="4">
    <source>
        <dbReference type="Proteomes" id="UP000801492"/>
    </source>
</evidence>
<evidence type="ECO:0000313" key="3">
    <source>
        <dbReference type="EMBL" id="KAF2880424.1"/>
    </source>
</evidence>
<dbReference type="OrthoDB" id="435754at2759"/>
<dbReference type="SUPFAM" id="SSF55895">
    <property type="entry name" value="Ribonuclease Rh-like"/>
    <property type="match status" value="1"/>
</dbReference>
<sequence length="151" mass="17192">MKNILSQEKIIPNNGGYPVQEIFDSVRSVLNKSAIIQCVVDRTTKMSLISEIRICFNKMLDLTDCDTVKEGDFIRIADILTNCNIKKPVMYYPDNVTAPVPIAISDDEEDSVLMTIPRTTATMSTLDSLYNTREYLITFYRTIKLLIWATI</sequence>
<dbReference type="GO" id="GO:0003723">
    <property type="term" value="F:RNA binding"/>
    <property type="evidence" value="ECO:0007669"/>
    <property type="project" value="InterPro"/>
</dbReference>
<reference evidence="3" key="1">
    <citation type="submission" date="2019-08" db="EMBL/GenBank/DDBJ databases">
        <title>The genome of the North American firefly Photinus pyralis.</title>
        <authorList>
            <consortium name="Photinus pyralis genome working group"/>
            <person name="Fallon T.R."/>
            <person name="Sander Lower S.E."/>
            <person name="Weng J.-K."/>
        </authorList>
    </citation>
    <scope>NUCLEOTIDE SEQUENCE</scope>
    <source>
        <strain evidence="3">TRF0915ILg1</strain>
        <tissue evidence="3">Whole body</tissue>
    </source>
</reference>
<evidence type="ECO:0000256" key="1">
    <source>
        <dbReference type="ARBA" id="ARBA00007469"/>
    </source>
</evidence>
<evidence type="ECO:0000256" key="2">
    <source>
        <dbReference type="RuleBase" id="RU004328"/>
    </source>
</evidence>
<dbReference type="InterPro" id="IPR036430">
    <property type="entry name" value="RNase_T2-like_sf"/>
</dbReference>
<gene>
    <name evidence="3" type="ORF">ILUMI_25758</name>
</gene>
<dbReference type="Gene3D" id="3.90.730.10">
    <property type="entry name" value="Ribonuclease T2-like"/>
    <property type="match status" value="1"/>
</dbReference>
<keyword evidence="4" id="KW-1185">Reference proteome</keyword>
<dbReference type="Pfam" id="PF00445">
    <property type="entry name" value="Ribonuclease_T2"/>
    <property type="match status" value="1"/>
</dbReference>
<comment type="caution">
    <text evidence="3">The sequence shown here is derived from an EMBL/GenBank/DDBJ whole genome shotgun (WGS) entry which is preliminary data.</text>
</comment>
<dbReference type="EMBL" id="VTPC01090970">
    <property type="protein sequence ID" value="KAF2880424.1"/>
    <property type="molecule type" value="Genomic_DNA"/>
</dbReference>
<proteinExistence type="inferred from homology"/>
<dbReference type="Proteomes" id="UP000801492">
    <property type="component" value="Unassembled WGS sequence"/>
</dbReference>
<comment type="similarity">
    <text evidence="1 2">Belongs to the RNase T2 family.</text>
</comment>
<dbReference type="AlphaFoldDB" id="A0A8K0FZR7"/>
<dbReference type="InterPro" id="IPR001568">
    <property type="entry name" value="RNase_T2-like"/>
</dbReference>
<organism evidence="3 4">
    <name type="scientific">Ignelater luminosus</name>
    <name type="common">Cucubano</name>
    <name type="synonym">Pyrophorus luminosus</name>
    <dbReference type="NCBI Taxonomy" id="2038154"/>
    <lineage>
        <taxon>Eukaryota</taxon>
        <taxon>Metazoa</taxon>
        <taxon>Ecdysozoa</taxon>
        <taxon>Arthropoda</taxon>
        <taxon>Hexapoda</taxon>
        <taxon>Insecta</taxon>
        <taxon>Pterygota</taxon>
        <taxon>Neoptera</taxon>
        <taxon>Endopterygota</taxon>
        <taxon>Coleoptera</taxon>
        <taxon>Polyphaga</taxon>
        <taxon>Elateriformia</taxon>
        <taxon>Elateroidea</taxon>
        <taxon>Elateridae</taxon>
        <taxon>Agrypninae</taxon>
        <taxon>Pyrophorini</taxon>
        <taxon>Ignelater</taxon>
    </lineage>
</organism>
<dbReference type="GO" id="GO:0033897">
    <property type="term" value="F:ribonuclease T2 activity"/>
    <property type="evidence" value="ECO:0007669"/>
    <property type="project" value="InterPro"/>
</dbReference>
<name>A0A8K0FZR7_IGNLU</name>
<protein>
    <submittedName>
        <fullName evidence="3">Uncharacterized protein</fullName>
    </submittedName>
</protein>
<accession>A0A8K0FZR7</accession>